<organism evidence="1 2">
    <name type="scientific">Hypoxylon rubiginosum</name>
    <dbReference type="NCBI Taxonomy" id="110542"/>
    <lineage>
        <taxon>Eukaryota</taxon>
        <taxon>Fungi</taxon>
        <taxon>Dikarya</taxon>
        <taxon>Ascomycota</taxon>
        <taxon>Pezizomycotina</taxon>
        <taxon>Sordariomycetes</taxon>
        <taxon>Xylariomycetidae</taxon>
        <taxon>Xylariales</taxon>
        <taxon>Hypoxylaceae</taxon>
        <taxon>Hypoxylon</taxon>
    </lineage>
</organism>
<proteinExistence type="predicted"/>
<keyword evidence="2" id="KW-1185">Reference proteome</keyword>
<dbReference type="EMBL" id="MU394393">
    <property type="protein sequence ID" value="KAI6081515.1"/>
    <property type="molecule type" value="Genomic_DNA"/>
</dbReference>
<comment type="caution">
    <text evidence="1">The sequence shown here is derived from an EMBL/GenBank/DDBJ whole genome shotgun (WGS) entry which is preliminary data.</text>
</comment>
<accession>A0ACC0CMI5</accession>
<evidence type="ECO:0000313" key="1">
    <source>
        <dbReference type="EMBL" id="KAI6081515.1"/>
    </source>
</evidence>
<name>A0ACC0CMI5_9PEZI</name>
<dbReference type="Proteomes" id="UP001497680">
    <property type="component" value="Unassembled WGS sequence"/>
</dbReference>
<evidence type="ECO:0000313" key="2">
    <source>
        <dbReference type="Proteomes" id="UP001497680"/>
    </source>
</evidence>
<protein>
    <submittedName>
        <fullName evidence="1">Uncharacterized protein</fullName>
    </submittedName>
</protein>
<gene>
    <name evidence="1" type="ORF">F4821DRAFT_25106</name>
</gene>
<reference evidence="1 2" key="1">
    <citation type="journal article" date="2022" name="New Phytol.">
        <title>Ecological generalism drives hyperdiversity of secondary metabolite gene clusters in xylarialean endophytes.</title>
        <authorList>
            <person name="Franco M.E.E."/>
            <person name="Wisecaver J.H."/>
            <person name="Arnold A.E."/>
            <person name="Ju Y.M."/>
            <person name="Slot J.C."/>
            <person name="Ahrendt S."/>
            <person name="Moore L.P."/>
            <person name="Eastman K.E."/>
            <person name="Scott K."/>
            <person name="Konkel Z."/>
            <person name="Mondo S.J."/>
            <person name="Kuo A."/>
            <person name="Hayes R.D."/>
            <person name="Haridas S."/>
            <person name="Andreopoulos B."/>
            <person name="Riley R."/>
            <person name="LaButti K."/>
            <person name="Pangilinan J."/>
            <person name="Lipzen A."/>
            <person name="Amirebrahimi M."/>
            <person name="Yan J."/>
            <person name="Adam C."/>
            <person name="Keymanesh K."/>
            <person name="Ng V."/>
            <person name="Louie K."/>
            <person name="Northen T."/>
            <person name="Drula E."/>
            <person name="Henrissat B."/>
            <person name="Hsieh H.M."/>
            <person name="Youens-Clark K."/>
            <person name="Lutzoni F."/>
            <person name="Miadlikowska J."/>
            <person name="Eastwood D.C."/>
            <person name="Hamelin R.C."/>
            <person name="Grigoriev I.V."/>
            <person name="U'Ren J.M."/>
        </authorList>
    </citation>
    <scope>NUCLEOTIDE SEQUENCE [LARGE SCALE GENOMIC DNA]</scope>
    <source>
        <strain evidence="1 2">ER1909</strain>
    </source>
</reference>
<sequence length="720" mass="80616">MPIQGNSPGPGESVTQSSSATTIPNSEPVKFSIRKFDDSFAASREQDLEDGPLLLDIGSILTTEEANYQLDSDPIISTSDLNHSTRLERLPFLSELPLNHELLAGAYAEKSTQSKSSSGPSLSVPTDSASYVEPHLDEHSLTERRLSGMQRILEENSRSHSASSSKEQTKTRPSLFPEPLFPWRIEFSWDRDRLVLAGDDFKVNRQPSSDDSLSLCVNVPSCVNEPSCANVPSSDKTSARSSVESSEPMVRKVDLSDDEISSMLFDFYADLKSTLSDGYWRTHGPQRSTGTSSKARQEGRDNRSSNPYGGNVSRGSSQLGPQHSQRRRVNRSDNGNDDEDDPENGDWKHIPPPDLHSIPLRVDCPYFKRNPNLFRRCCGKGFTQIKYLKQHLKDRHQEPHCDVCLRIVQPSHRDQHKCTIKLKPSEVSYMTEQNCAFIDKRIKRNGSLPDKWREIYENLFPDDKSNPSPYVQQEVQVYAGQVETYASQAKANIREKISEFWQHLEQSLSSKTFAALQSEREAVEKVTEMWVSETIYSHCLDERRLQTRGPASSDITEQTPTRTDTPRPYDRQLTEARTSSSSQNGADLSSCVNNSLSLDTMSWTPPADQTTKLSDGETTPTIYSFDIGTLGNTQGVDTSSMTCPTAEPFFHQQPSFNTYSTPWFPGTLFDAENHASSSLVGPDADYTQPGFLTLSDPFLNFNEFCPVSPTTRREQSVHSG</sequence>